<evidence type="ECO:0000256" key="4">
    <source>
        <dbReference type="PIRSR" id="PIRSR606225-1"/>
    </source>
</evidence>
<dbReference type="SMART" id="SM00363">
    <property type="entry name" value="S4"/>
    <property type="match status" value="1"/>
</dbReference>
<dbReference type="Pfam" id="PF01479">
    <property type="entry name" value="S4"/>
    <property type="match status" value="1"/>
</dbReference>
<dbReference type="PROSITE" id="PS50889">
    <property type="entry name" value="S4"/>
    <property type="match status" value="1"/>
</dbReference>
<keyword evidence="2 6" id="KW-0413">Isomerase</keyword>
<dbReference type="InterPro" id="IPR006224">
    <property type="entry name" value="PsdUridine_synth_RluA-like_CS"/>
</dbReference>
<proteinExistence type="inferred from homology"/>
<reference evidence="8 9" key="1">
    <citation type="journal article" date="2016" name="Genome Biol. Evol.">
        <title>Comparative Genomic Analyses of the Moraxella catarrhalis Serosensitive and Seroresistant Lineages Demonstrate Their Independent Evolution.</title>
        <authorList>
            <person name="Earl J.P."/>
            <person name="de Vries S.P."/>
            <person name="Ahmed A."/>
            <person name="Powell E."/>
            <person name="Schultz M.P."/>
            <person name="Hermans P.W."/>
            <person name="Hill D.J."/>
            <person name="Zhou Z."/>
            <person name="Constantinidou C.I."/>
            <person name="Hu F.Z."/>
            <person name="Bootsma H.J."/>
            <person name="Ehrlich G.D."/>
        </authorList>
    </citation>
    <scope>NUCLEOTIDE SEQUENCE [LARGE SCALE GENOMIC DNA]</scope>
    <source>
        <strain evidence="8 9">Z7542</strain>
    </source>
</reference>
<sequence>MNHDELIDGLADQATNYVTDVDSDADDLIDTDEAPAQTSAQIHLTHTVGAEQVGVRLDKLCAEVFEEFSRANLKKFIDEGQLTVNGKVVKPKYAVKMGDILKLEAIHQSHSEDLPENIDIDIIYEDEAVIIINKPAGMVVHPGAGNRTGTLVNALLYHFPKQAHLPRAGLVHRIDKDTTGLLVIARTKSAQLSLIDQLKDKSVYRHYQCIALGAVHEVLRHAQIDAPIGRHSTHRTKMAVKQTGKPALTYIVNAKSLHERYSLLDVHLKTGRTHQIRVHLSYVGHPLVGDPVYGTSPRVGLSDRQRRAILDFGRQALHAYMLGFIHPVTGEAMKFHAPLPEDMQNLIEILNDDAQ</sequence>
<keyword evidence="9" id="KW-1185">Reference proteome</keyword>
<keyword evidence="5" id="KW-0694">RNA-binding</keyword>
<dbReference type="GO" id="GO:0003723">
    <property type="term" value="F:RNA binding"/>
    <property type="evidence" value="ECO:0007669"/>
    <property type="project" value="UniProtKB-KW"/>
</dbReference>
<dbReference type="SUPFAM" id="SSF55120">
    <property type="entry name" value="Pseudouridine synthase"/>
    <property type="match status" value="1"/>
</dbReference>
<keyword evidence="8" id="KW-0456">Lyase</keyword>
<dbReference type="PANTHER" id="PTHR21600:SF44">
    <property type="entry name" value="RIBOSOMAL LARGE SUBUNIT PSEUDOURIDINE SYNTHASE D"/>
    <property type="match status" value="1"/>
</dbReference>
<comment type="function">
    <text evidence="6">Responsible for synthesis of pseudouridine from uracil.</text>
</comment>
<feature type="domain" description="RNA-binding S4" evidence="7">
    <location>
        <begin position="55"/>
        <end position="119"/>
    </location>
</feature>
<comment type="catalytic activity">
    <reaction evidence="3">
        <text>uridine(1911/1915/1917) in 23S rRNA = pseudouridine(1911/1915/1917) in 23S rRNA</text>
        <dbReference type="Rhea" id="RHEA:42524"/>
        <dbReference type="Rhea" id="RHEA-COMP:10097"/>
        <dbReference type="Rhea" id="RHEA-COMP:10098"/>
        <dbReference type="ChEBI" id="CHEBI:65314"/>
        <dbReference type="ChEBI" id="CHEBI:65315"/>
        <dbReference type="EC" id="5.4.99.23"/>
    </reaction>
</comment>
<dbReference type="Proteomes" id="UP000078228">
    <property type="component" value="Unassembled WGS sequence"/>
</dbReference>
<organism evidence="8 9">
    <name type="scientific">Moraxella catarrhalis</name>
    <name type="common">Branhamella catarrhalis</name>
    <dbReference type="NCBI Taxonomy" id="480"/>
    <lineage>
        <taxon>Bacteria</taxon>
        <taxon>Pseudomonadati</taxon>
        <taxon>Pseudomonadota</taxon>
        <taxon>Gammaproteobacteria</taxon>
        <taxon>Moraxellales</taxon>
        <taxon>Moraxellaceae</taxon>
        <taxon>Moraxella</taxon>
    </lineage>
</organism>
<evidence type="ECO:0000256" key="6">
    <source>
        <dbReference type="RuleBase" id="RU362028"/>
    </source>
</evidence>
<dbReference type="Pfam" id="PF00849">
    <property type="entry name" value="PseudoU_synth_2"/>
    <property type="match status" value="1"/>
</dbReference>
<evidence type="ECO:0000256" key="3">
    <source>
        <dbReference type="ARBA" id="ARBA00036882"/>
    </source>
</evidence>
<accession>A0A198UDT2</accession>
<dbReference type="GO" id="GO:0016829">
    <property type="term" value="F:lyase activity"/>
    <property type="evidence" value="ECO:0007669"/>
    <property type="project" value="UniProtKB-KW"/>
</dbReference>
<dbReference type="GO" id="GO:0160140">
    <property type="term" value="F:23S rRNA pseudouridine(1911/1915/1917) synthase activity"/>
    <property type="evidence" value="ECO:0007669"/>
    <property type="project" value="UniProtKB-EC"/>
</dbReference>
<dbReference type="PATRIC" id="fig|480.237.peg.2050"/>
<dbReference type="PROSITE" id="PS01129">
    <property type="entry name" value="PSI_RLU"/>
    <property type="match status" value="1"/>
</dbReference>
<dbReference type="InterPro" id="IPR006145">
    <property type="entry name" value="PsdUridine_synth_RsuA/RluA"/>
</dbReference>
<comment type="caution">
    <text evidence="8">The sequence shown here is derived from an EMBL/GenBank/DDBJ whole genome shotgun (WGS) entry which is preliminary data.</text>
</comment>
<dbReference type="InterPro" id="IPR020103">
    <property type="entry name" value="PsdUridine_synth_cat_dom_sf"/>
</dbReference>
<dbReference type="CDD" id="cd02869">
    <property type="entry name" value="PseudoU_synth_RluA_like"/>
    <property type="match status" value="1"/>
</dbReference>
<dbReference type="CDD" id="cd00165">
    <property type="entry name" value="S4"/>
    <property type="match status" value="1"/>
</dbReference>
<protein>
    <recommendedName>
        <fullName evidence="6">Pseudouridine synthase</fullName>
        <ecNumber evidence="6">5.4.99.-</ecNumber>
    </recommendedName>
</protein>
<dbReference type="RefSeq" id="WP_064611868.1">
    <property type="nucleotide sequence ID" value="NZ_LXHB01000136.1"/>
</dbReference>
<name>A0A198UDT2_MORCA</name>
<dbReference type="PANTHER" id="PTHR21600">
    <property type="entry name" value="MITOCHONDRIAL RNA PSEUDOURIDINE SYNTHASE"/>
    <property type="match status" value="1"/>
</dbReference>
<dbReference type="NCBIfam" id="NF008385">
    <property type="entry name" value="PRK11180.1"/>
    <property type="match status" value="1"/>
</dbReference>
<evidence type="ECO:0000256" key="5">
    <source>
        <dbReference type="PROSITE-ProRule" id="PRU00182"/>
    </source>
</evidence>
<dbReference type="NCBIfam" id="TIGR00005">
    <property type="entry name" value="rluA_subfam"/>
    <property type="match status" value="1"/>
</dbReference>
<dbReference type="InterPro" id="IPR006225">
    <property type="entry name" value="PsdUridine_synth_RluC/D"/>
</dbReference>
<dbReference type="OrthoDB" id="9807829at2"/>
<evidence type="ECO:0000259" key="7">
    <source>
        <dbReference type="SMART" id="SM00363"/>
    </source>
</evidence>
<dbReference type="AlphaFoldDB" id="A0A198UDT2"/>
<feature type="active site" evidence="4">
    <location>
        <position position="175"/>
    </location>
</feature>
<dbReference type="Gene3D" id="3.10.290.10">
    <property type="entry name" value="RNA-binding S4 domain"/>
    <property type="match status" value="1"/>
</dbReference>
<evidence type="ECO:0000256" key="1">
    <source>
        <dbReference type="ARBA" id="ARBA00010876"/>
    </source>
</evidence>
<dbReference type="EMBL" id="LXHC01000028">
    <property type="protein sequence ID" value="OAU94544.1"/>
    <property type="molecule type" value="Genomic_DNA"/>
</dbReference>
<dbReference type="InterPro" id="IPR050188">
    <property type="entry name" value="RluA_PseudoU_synthase"/>
</dbReference>
<dbReference type="GO" id="GO:0000455">
    <property type="term" value="P:enzyme-directed rRNA pseudouridine synthesis"/>
    <property type="evidence" value="ECO:0007669"/>
    <property type="project" value="UniProtKB-ARBA"/>
</dbReference>
<dbReference type="InterPro" id="IPR002942">
    <property type="entry name" value="S4_RNA-bd"/>
</dbReference>
<dbReference type="Gene3D" id="3.30.2350.10">
    <property type="entry name" value="Pseudouridine synthase"/>
    <property type="match status" value="1"/>
</dbReference>
<dbReference type="SUPFAM" id="SSF55174">
    <property type="entry name" value="Alpha-L RNA-binding motif"/>
    <property type="match status" value="1"/>
</dbReference>
<evidence type="ECO:0000313" key="8">
    <source>
        <dbReference type="EMBL" id="OAU94544.1"/>
    </source>
</evidence>
<evidence type="ECO:0000256" key="2">
    <source>
        <dbReference type="ARBA" id="ARBA00023235"/>
    </source>
</evidence>
<evidence type="ECO:0000313" key="9">
    <source>
        <dbReference type="Proteomes" id="UP000078228"/>
    </source>
</evidence>
<comment type="similarity">
    <text evidence="1 6">Belongs to the pseudouridine synthase RluA family.</text>
</comment>
<dbReference type="EC" id="5.4.99.-" evidence="6"/>
<comment type="catalytic activity">
    <reaction evidence="6">
        <text>a uridine in RNA = a pseudouridine in RNA</text>
        <dbReference type="Rhea" id="RHEA:48348"/>
        <dbReference type="Rhea" id="RHEA-COMP:12068"/>
        <dbReference type="Rhea" id="RHEA-COMP:12069"/>
        <dbReference type="ChEBI" id="CHEBI:65314"/>
        <dbReference type="ChEBI" id="CHEBI:65315"/>
    </reaction>
</comment>
<dbReference type="InterPro" id="IPR036986">
    <property type="entry name" value="S4_RNA-bd_sf"/>
</dbReference>
<gene>
    <name evidence="8" type="ORF">AO384_1901</name>
</gene>